<organism evidence="1 2">
    <name type="scientific">Brassica carinata</name>
    <name type="common">Ethiopian mustard</name>
    <name type="synonym">Abyssinian cabbage</name>
    <dbReference type="NCBI Taxonomy" id="52824"/>
    <lineage>
        <taxon>Eukaryota</taxon>
        <taxon>Viridiplantae</taxon>
        <taxon>Streptophyta</taxon>
        <taxon>Embryophyta</taxon>
        <taxon>Tracheophyta</taxon>
        <taxon>Spermatophyta</taxon>
        <taxon>Magnoliopsida</taxon>
        <taxon>eudicotyledons</taxon>
        <taxon>Gunneridae</taxon>
        <taxon>Pentapetalae</taxon>
        <taxon>rosids</taxon>
        <taxon>malvids</taxon>
        <taxon>Brassicales</taxon>
        <taxon>Brassicaceae</taxon>
        <taxon>Brassiceae</taxon>
        <taxon>Brassica</taxon>
    </lineage>
</organism>
<dbReference type="EMBL" id="JAAMPC010000006">
    <property type="protein sequence ID" value="KAG2308119.1"/>
    <property type="molecule type" value="Genomic_DNA"/>
</dbReference>
<sequence>MSTSNSSATYLNTTRANRLPAYPDLFLRTSLYKPGESNQAGLTSWSLLPSIRNLEGELPALELIE</sequence>
<dbReference type="OrthoDB" id="1713464at2759"/>
<name>A0A8X7VBD5_BRACI</name>
<proteinExistence type="predicted"/>
<keyword evidence="2" id="KW-1185">Reference proteome</keyword>
<evidence type="ECO:0000313" key="1">
    <source>
        <dbReference type="EMBL" id="KAG2308119.1"/>
    </source>
</evidence>
<evidence type="ECO:0000313" key="2">
    <source>
        <dbReference type="Proteomes" id="UP000886595"/>
    </source>
</evidence>
<dbReference type="Proteomes" id="UP000886595">
    <property type="component" value="Unassembled WGS sequence"/>
</dbReference>
<reference evidence="1 2" key="1">
    <citation type="submission" date="2020-02" db="EMBL/GenBank/DDBJ databases">
        <authorList>
            <person name="Ma Q."/>
            <person name="Huang Y."/>
            <person name="Song X."/>
            <person name="Pei D."/>
        </authorList>
    </citation>
    <scope>NUCLEOTIDE SEQUENCE [LARGE SCALE GENOMIC DNA]</scope>
    <source>
        <strain evidence="1">Sxm20200214</strain>
        <tissue evidence="1">Leaf</tissue>
    </source>
</reference>
<gene>
    <name evidence="1" type="ORF">Bca52824_027867</name>
</gene>
<accession>A0A8X7VBD5</accession>
<dbReference type="AlphaFoldDB" id="A0A8X7VBD5"/>
<comment type="caution">
    <text evidence="1">The sequence shown here is derived from an EMBL/GenBank/DDBJ whole genome shotgun (WGS) entry which is preliminary data.</text>
</comment>
<protein>
    <submittedName>
        <fullName evidence="1">Uncharacterized protein</fullName>
    </submittedName>
</protein>